<reference evidence="2" key="1">
    <citation type="submission" date="2015-12" db="EMBL/GenBank/DDBJ databases">
        <title>Gene expression during late stages of embryo sac development: a critical building block for successful pollen-pistil interactions.</title>
        <authorList>
            <person name="Liu Y."/>
            <person name="Joly V."/>
            <person name="Sabar M."/>
            <person name="Matton D.P."/>
        </authorList>
    </citation>
    <scope>NUCLEOTIDE SEQUENCE</scope>
</reference>
<evidence type="ECO:0000313" key="2">
    <source>
        <dbReference type="EMBL" id="JAP17578.1"/>
    </source>
</evidence>
<keyword evidence="1" id="KW-0812">Transmembrane</keyword>
<keyword evidence="1" id="KW-0472">Membrane</keyword>
<dbReference type="AlphaFoldDB" id="A0A0V0HBW6"/>
<feature type="transmembrane region" description="Helical" evidence="1">
    <location>
        <begin position="30"/>
        <end position="51"/>
    </location>
</feature>
<evidence type="ECO:0000256" key="1">
    <source>
        <dbReference type="SAM" id="Phobius"/>
    </source>
</evidence>
<protein>
    <submittedName>
        <fullName evidence="2">Putative ovule protein</fullName>
    </submittedName>
</protein>
<proteinExistence type="predicted"/>
<dbReference type="EMBL" id="GEDG01022343">
    <property type="protein sequence ID" value="JAP17578.1"/>
    <property type="molecule type" value="Transcribed_RNA"/>
</dbReference>
<sequence>MSLVGLLYPYLAYDYIVGPETVCEYQLDPLLYSSVVGWLYIYLTLSALYVGDGMHCIVCSFSQTLWFDPGSCIGIFIVHDEILFYSAFILNWF</sequence>
<accession>A0A0V0HBW6</accession>
<name>A0A0V0HBW6_SOLCH</name>
<organism evidence="2">
    <name type="scientific">Solanum chacoense</name>
    <name type="common">Chaco potato</name>
    <dbReference type="NCBI Taxonomy" id="4108"/>
    <lineage>
        <taxon>Eukaryota</taxon>
        <taxon>Viridiplantae</taxon>
        <taxon>Streptophyta</taxon>
        <taxon>Embryophyta</taxon>
        <taxon>Tracheophyta</taxon>
        <taxon>Spermatophyta</taxon>
        <taxon>Magnoliopsida</taxon>
        <taxon>eudicotyledons</taxon>
        <taxon>Gunneridae</taxon>
        <taxon>Pentapetalae</taxon>
        <taxon>asterids</taxon>
        <taxon>lamiids</taxon>
        <taxon>Solanales</taxon>
        <taxon>Solanaceae</taxon>
        <taxon>Solanoideae</taxon>
        <taxon>Solaneae</taxon>
        <taxon>Solanum</taxon>
    </lineage>
</organism>
<keyword evidence="1" id="KW-1133">Transmembrane helix</keyword>